<feature type="transmembrane region" description="Helical" evidence="12">
    <location>
        <begin position="122"/>
        <end position="143"/>
    </location>
</feature>
<evidence type="ECO:0000256" key="1">
    <source>
        <dbReference type="ARBA" id="ARBA00004651"/>
    </source>
</evidence>
<dbReference type="FunFam" id="1.20.1070.10:FF:000523">
    <property type="entry name" value="5-hydroxytryptamine receptor 2B"/>
    <property type="match status" value="1"/>
</dbReference>
<evidence type="ECO:0000256" key="10">
    <source>
        <dbReference type="RuleBase" id="RU000688"/>
    </source>
</evidence>
<dbReference type="InterPro" id="IPR000276">
    <property type="entry name" value="GPCR_Rhodpsn"/>
</dbReference>
<keyword evidence="14" id="KW-1185">Reference proteome</keyword>
<dbReference type="Gene3D" id="1.20.1070.10">
    <property type="entry name" value="Rhodopsin 7-helix transmembrane proteins"/>
    <property type="match status" value="2"/>
</dbReference>
<evidence type="ECO:0000313" key="14">
    <source>
        <dbReference type="Proteomes" id="UP000887575"/>
    </source>
</evidence>
<dbReference type="WBParaSite" id="MBELARI_LOCUS7111">
    <property type="protein sequence ID" value="MBELARI_LOCUS7111"/>
    <property type="gene ID" value="MBELARI_LOCUS7111"/>
</dbReference>
<feature type="compositionally biased region" description="Polar residues" evidence="11">
    <location>
        <begin position="412"/>
        <end position="423"/>
    </location>
</feature>
<dbReference type="SMART" id="SM01381">
    <property type="entry name" value="7TM_GPCR_Srsx"/>
    <property type="match status" value="1"/>
</dbReference>
<dbReference type="PRINTS" id="PR00237">
    <property type="entry name" value="GPCRRHODOPSN"/>
</dbReference>
<keyword evidence="3 10" id="KW-0812">Transmembrane</keyword>
<evidence type="ECO:0000256" key="6">
    <source>
        <dbReference type="ARBA" id="ARBA00023136"/>
    </source>
</evidence>
<dbReference type="AlphaFoldDB" id="A0AAF3FKD5"/>
<dbReference type="SUPFAM" id="SSF81321">
    <property type="entry name" value="Family A G protein-coupled receptor-like"/>
    <property type="match status" value="1"/>
</dbReference>
<keyword evidence="4 12" id="KW-1133">Transmembrane helix</keyword>
<evidence type="ECO:0000256" key="11">
    <source>
        <dbReference type="SAM" id="MobiDB-lite"/>
    </source>
</evidence>
<evidence type="ECO:0000256" key="3">
    <source>
        <dbReference type="ARBA" id="ARBA00022692"/>
    </source>
</evidence>
<feature type="transmembrane region" description="Helical" evidence="12">
    <location>
        <begin position="12"/>
        <end position="30"/>
    </location>
</feature>
<evidence type="ECO:0000256" key="5">
    <source>
        <dbReference type="ARBA" id="ARBA00023040"/>
    </source>
</evidence>
<dbReference type="GO" id="GO:0004930">
    <property type="term" value="F:G protein-coupled receptor activity"/>
    <property type="evidence" value="ECO:0007669"/>
    <property type="project" value="UniProtKB-KW"/>
</dbReference>
<accession>A0AAF3FKD5</accession>
<dbReference type="PROSITE" id="PS50262">
    <property type="entry name" value="G_PROTEIN_RECEP_F1_2"/>
    <property type="match status" value="1"/>
</dbReference>
<sequence>MSWTSPGSALLPLVPLLAIFGNALVVLAVYRERSLHTVTNLLIVSLAVSDFLVAMCVMSFGVYVELNQFHWGLGQVVCNVYLAADVICSTASILNLLAISLDRYIAISHPISYAQYGSRNGRAIVTISIVWGVSISVGFPILLGVNAMVDGACELGNPYFNMISSVFSFFIPCLAMIVLYTIIFRRLRQRERARTLRQASKADSDHISNALLSQSARFARQMGTHFKQKADQILLEISFQTSSYPTNSDSSDEGSMTSPSSPEDLEVPLPTPESHVSIKLPVEEKTSLIRCTDTTIGLRKLSAPELKSSIKNSPSLTFKQSPTKEELQRLQESLQEMHTRYESSAALTLRSFGEEIGELFPFIDSGNHSRKTSSSHDEALQVNKKRIRRSRRDTSTGISRANGGSMREHRTPTFTKNGDITKVPTVNTATSTTQDAIDANGIHKNHLHPKIHIPMERLNLSNGTSGNSLSECAITTKRASTEMTFGENMRSYKNELWKRVTAGWKARPSRHLVKKATKQMKREQKATVTLAVVLAVFLFCWLPFFTLHLVNSLCAINSSKGEGCIPNMAMFFTTWLGYVNSSLNPLIYTVFDQRFRNAFRNILLCGGNKK</sequence>
<feature type="transmembrane region" description="Helical" evidence="12">
    <location>
        <begin position="570"/>
        <end position="591"/>
    </location>
</feature>
<dbReference type="Proteomes" id="UP000887575">
    <property type="component" value="Unassembled WGS sequence"/>
</dbReference>
<evidence type="ECO:0000259" key="13">
    <source>
        <dbReference type="PROSITE" id="PS50262"/>
    </source>
</evidence>
<keyword evidence="7" id="KW-1015">Disulfide bond</keyword>
<evidence type="ECO:0000256" key="9">
    <source>
        <dbReference type="ARBA" id="ARBA00023224"/>
    </source>
</evidence>
<reference evidence="15" key="1">
    <citation type="submission" date="2024-02" db="UniProtKB">
        <authorList>
            <consortium name="WormBaseParasite"/>
        </authorList>
    </citation>
    <scope>IDENTIFICATION</scope>
</reference>
<dbReference type="Pfam" id="PF00001">
    <property type="entry name" value="7tm_1"/>
    <property type="match status" value="1"/>
</dbReference>
<feature type="domain" description="G-protein coupled receptors family 1 profile" evidence="13">
    <location>
        <begin position="21"/>
        <end position="588"/>
    </location>
</feature>
<evidence type="ECO:0000256" key="4">
    <source>
        <dbReference type="ARBA" id="ARBA00022989"/>
    </source>
</evidence>
<feature type="transmembrane region" description="Helical" evidence="12">
    <location>
        <begin position="80"/>
        <end position="101"/>
    </location>
</feature>
<dbReference type="PANTHER" id="PTHR24248:SF125">
    <property type="entry name" value="DOPAMINE D2-LIKE RECEPTOR"/>
    <property type="match status" value="1"/>
</dbReference>
<dbReference type="GO" id="GO:0045202">
    <property type="term" value="C:synapse"/>
    <property type="evidence" value="ECO:0007669"/>
    <property type="project" value="GOC"/>
</dbReference>
<feature type="transmembrane region" description="Helical" evidence="12">
    <location>
        <begin position="528"/>
        <end position="550"/>
    </location>
</feature>
<keyword evidence="2" id="KW-1003">Cell membrane</keyword>
<evidence type="ECO:0000313" key="15">
    <source>
        <dbReference type="WBParaSite" id="MBELARI_LOCUS7111"/>
    </source>
</evidence>
<keyword evidence="8 10" id="KW-0675">Receptor</keyword>
<organism evidence="14 15">
    <name type="scientific">Mesorhabditis belari</name>
    <dbReference type="NCBI Taxonomy" id="2138241"/>
    <lineage>
        <taxon>Eukaryota</taxon>
        <taxon>Metazoa</taxon>
        <taxon>Ecdysozoa</taxon>
        <taxon>Nematoda</taxon>
        <taxon>Chromadorea</taxon>
        <taxon>Rhabditida</taxon>
        <taxon>Rhabditina</taxon>
        <taxon>Rhabditomorpha</taxon>
        <taxon>Rhabditoidea</taxon>
        <taxon>Rhabditidae</taxon>
        <taxon>Mesorhabditinae</taxon>
        <taxon>Mesorhabditis</taxon>
    </lineage>
</organism>
<evidence type="ECO:0000256" key="8">
    <source>
        <dbReference type="ARBA" id="ARBA00023170"/>
    </source>
</evidence>
<evidence type="ECO:0000256" key="2">
    <source>
        <dbReference type="ARBA" id="ARBA00022475"/>
    </source>
</evidence>
<keyword evidence="5 10" id="KW-0297">G-protein coupled receptor</keyword>
<dbReference type="PROSITE" id="PS00237">
    <property type="entry name" value="G_PROTEIN_RECEP_F1_1"/>
    <property type="match status" value="1"/>
</dbReference>
<evidence type="ECO:0000256" key="12">
    <source>
        <dbReference type="SAM" id="Phobius"/>
    </source>
</evidence>
<evidence type="ECO:0000256" key="7">
    <source>
        <dbReference type="ARBA" id="ARBA00023157"/>
    </source>
</evidence>
<dbReference type="InterPro" id="IPR017452">
    <property type="entry name" value="GPCR_Rhodpsn_7TM"/>
</dbReference>
<proteinExistence type="inferred from homology"/>
<comment type="similarity">
    <text evidence="10">Belongs to the G-protein coupled receptor 1 family.</text>
</comment>
<protein>
    <recommendedName>
        <fullName evidence="13">G-protein coupled receptors family 1 profile domain-containing protein</fullName>
    </recommendedName>
</protein>
<dbReference type="GO" id="GO:0005886">
    <property type="term" value="C:plasma membrane"/>
    <property type="evidence" value="ECO:0007669"/>
    <property type="project" value="UniProtKB-SubCell"/>
</dbReference>
<feature type="region of interest" description="Disordered" evidence="11">
    <location>
        <begin position="243"/>
        <end position="272"/>
    </location>
</feature>
<comment type="subcellular location">
    <subcellularLocation>
        <location evidence="1">Cell membrane</location>
        <topology evidence="1">Multi-pass membrane protein</topology>
    </subcellularLocation>
</comment>
<name>A0AAF3FKD5_9BILA</name>
<keyword evidence="9 10" id="KW-0807">Transducer</keyword>
<feature type="transmembrane region" description="Helical" evidence="12">
    <location>
        <begin position="163"/>
        <end position="184"/>
    </location>
</feature>
<feature type="region of interest" description="Disordered" evidence="11">
    <location>
        <begin position="367"/>
        <end position="423"/>
    </location>
</feature>
<dbReference type="GO" id="GO:0001591">
    <property type="term" value="F:dopamine neurotransmitter receptor activity, coupled via Gi/Go"/>
    <property type="evidence" value="ECO:0007669"/>
    <property type="project" value="TreeGrafter"/>
</dbReference>
<keyword evidence="6 12" id="KW-0472">Membrane</keyword>
<feature type="transmembrane region" description="Helical" evidence="12">
    <location>
        <begin position="42"/>
        <end position="64"/>
    </location>
</feature>
<feature type="compositionally biased region" description="Polar residues" evidence="11">
    <location>
        <begin position="243"/>
        <end position="261"/>
    </location>
</feature>
<dbReference type="PANTHER" id="PTHR24248">
    <property type="entry name" value="ADRENERGIC RECEPTOR-RELATED G-PROTEIN COUPLED RECEPTOR"/>
    <property type="match status" value="1"/>
</dbReference>